<keyword evidence="2" id="KW-1185">Reference proteome</keyword>
<dbReference type="Proteomes" id="UP000186551">
    <property type="component" value="Unassembled WGS sequence"/>
</dbReference>
<reference evidence="1 2" key="1">
    <citation type="submission" date="2016-03" db="EMBL/GenBank/DDBJ databases">
        <title>Genome sequence of Pontibacter sp. nov., of the family cytophagaceae, isolated from marine sediment of the Yellow Sea, China.</title>
        <authorList>
            <person name="Zhang G."/>
            <person name="Zhang R."/>
        </authorList>
    </citation>
    <scope>NUCLEOTIDE SEQUENCE [LARGE SCALE GENOMIC DNA]</scope>
    <source>
        <strain evidence="1 2">S10-8</strain>
    </source>
</reference>
<dbReference type="EMBL" id="LVWA01000005">
    <property type="protein sequence ID" value="OKL40514.1"/>
    <property type="molecule type" value="Genomic_DNA"/>
</dbReference>
<comment type="caution">
    <text evidence="1">The sequence shown here is derived from an EMBL/GenBank/DDBJ whole genome shotgun (WGS) entry which is preliminary data.</text>
</comment>
<sequence length="138" mass="15837">MSNPGGGVYLTLQLHKDYIEARWNGHITAGDVVTASKVYLALLQTYPSPDKLLNDKTNVTGDWSDANDWLEFEWLPQVIYAGLRYLAHVYSSNMFSRLSARDLYLRITPRIQMQNFNHRGEALHWLLTCLPPQLEQTA</sequence>
<protein>
    <recommendedName>
        <fullName evidence="3">STAS/SEC14 domain-containing protein</fullName>
    </recommendedName>
</protein>
<dbReference type="AlphaFoldDB" id="A0A1Q5PE67"/>
<proteinExistence type="predicted"/>
<evidence type="ECO:0000313" key="2">
    <source>
        <dbReference type="Proteomes" id="UP000186551"/>
    </source>
</evidence>
<dbReference type="STRING" id="1797110.A3841_15630"/>
<evidence type="ECO:0000313" key="1">
    <source>
        <dbReference type="EMBL" id="OKL40514.1"/>
    </source>
</evidence>
<gene>
    <name evidence="1" type="ORF">A3841_15630</name>
</gene>
<name>A0A1Q5PE67_9BACT</name>
<organism evidence="1 2">
    <name type="scientific">Pontibacter flavimaris</name>
    <dbReference type="NCBI Taxonomy" id="1797110"/>
    <lineage>
        <taxon>Bacteria</taxon>
        <taxon>Pseudomonadati</taxon>
        <taxon>Bacteroidota</taxon>
        <taxon>Cytophagia</taxon>
        <taxon>Cytophagales</taxon>
        <taxon>Hymenobacteraceae</taxon>
        <taxon>Pontibacter</taxon>
    </lineage>
</organism>
<evidence type="ECO:0008006" key="3">
    <source>
        <dbReference type="Google" id="ProtNLM"/>
    </source>
</evidence>
<accession>A0A1Q5PE67</accession>
<dbReference type="OrthoDB" id="852227at2"/>